<evidence type="ECO:0000313" key="1">
    <source>
        <dbReference type="EMBL" id="WMT13585.1"/>
    </source>
</evidence>
<sequence>MIQNLYLINEACLFRPGFHREKSINHLFGHQWLLAATGVSIDGVHRYEVWLEDSHGFPTKVVSYDSNDREMETVMMDALVFNLHFPADFFTP</sequence>
<dbReference type="EMBL" id="CP133586">
    <property type="protein sequence ID" value="WMT13585.1"/>
    <property type="molecule type" value="Genomic_DNA"/>
</dbReference>
<keyword evidence="2" id="KW-1185">Reference proteome</keyword>
<reference evidence="1 2" key="1">
    <citation type="submission" date="2023-08" db="EMBL/GenBank/DDBJ databases">
        <title>Complete Genome and Methylome dissection of Serratia fonticola NEB369.</title>
        <authorList>
            <person name="Fomenkov A."/>
            <person name="Roberts R.D."/>
        </authorList>
    </citation>
    <scope>NUCLEOTIDE SEQUENCE [LARGE SCALE GENOMIC DNA]</scope>
    <source>
        <strain evidence="1 2">NEB369</strain>
    </source>
</reference>
<gene>
    <name evidence="1" type="ORF">RFB13_20550</name>
</gene>
<dbReference type="RefSeq" id="WP_098930081.1">
    <property type="nucleotide sequence ID" value="NZ_CP023956.1"/>
</dbReference>
<dbReference type="Proteomes" id="UP001235341">
    <property type="component" value="Chromosome"/>
</dbReference>
<accession>A0ABY9PJJ8</accession>
<protein>
    <submittedName>
        <fullName evidence="1">Uncharacterized protein</fullName>
    </submittedName>
</protein>
<proteinExistence type="predicted"/>
<organism evidence="1 2">
    <name type="scientific">Serratia fonticola</name>
    <dbReference type="NCBI Taxonomy" id="47917"/>
    <lineage>
        <taxon>Bacteria</taxon>
        <taxon>Pseudomonadati</taxon>
        <taxon>Pseudomonadota</taxon>
        <taxon>Gammaproteobacteria</taxon>
        <taxon>Enterobacterales</taxon>
        <taxon>Yersiniaceae</taxon>
        <taxon>Serratia</taxon>
    </lineage>
</organism>
<name>A0ABY9PJJ8_SERFO</name>
<evidence type="ECO:0000313" key="2">
    <source>
        <dbReference type="Proteomes" id="UP001235341"/>
    </source>
</evidence>